<keyword evidence="5 6" id="KW-0472">Membrane</keyword>
<feature type="signal peptide" evidence="6">
    <location>
        <begin position="1"/>
        <end position="29"/>
    </location>
</feature>
<evidence type="ECO:0000256" key="3">
    <source>
        <dbReference type="ARBA" id="ARBA00022692"/>
    </source>
</evidence>
<dbReference type="GO" id="GO:0032472">
    <property type="term" value="P:Golgi calcium ion transport"/>
    <property type="evidence" value="ECO:0007669"/>
    <property type="project" value="TreeGrafter"/>
</dbReference>
<feature type="transmembrane region" description="Helical" evidence="6">
    <location>
        <begin position="108"/>
        <end position="132"/>
    </location>
</feature>
<dbReference type="Proteomes" id="UP001075354">
    <property type="component" value="Chromosome 3"/>
</dbReference>
<comment type="subcellular location">
    <subcellularLocation>
        <location evidence="1 6">Membrane</location>
        <topology evidence="1 6">Multi-pass membrane protein</topology>
    </subcellularLocation>
</comment>
<feature type="compositionally biased region" description="Basic and acidic residues" evidence="7">
    <location>
        <begin position="243"/>
        <end position="253"/>
    </location>
</feature>
<dbReference type="AlphaFoldDB" id="A0AAV7XSL2"/>
<dbReference type="GO" id="GO:0032468">
    <property type="term" value="P:Golgi calcium ion homeostasis"/>
    <property type="evidence" value="ECO:0007669"/>
    <property type="project" value="TreeGrafter"/>
</dbReference>
<proteinExistence type="inferred from homology"/>
<dbReference type="InterPro" id="IPR001727">
    <property type="entry name" value="GDT1-like"/>
</dbReference>
<feature type="transmembrane region" description="Helical" evidence="6">
    <location>
        <begin position="276"/>
        <end position="294"/>
    </location>
</feature>
<gene>
    <name evidence="8" type="ORF">ONE63_006181</name>
</gene>
<evidence type="ECO:0000256" key="7">
    <source>
        <dbReference type="SAM" id="MobiDB-lite"/>
    </source>
</evidence>
<name>A0AAV7XSL2_9NEOP</name>
<protein>
    <recommendedName>
        <fullName evidence="6">GDT1 family protein</fullName>
    </recommendedName>
</protein>
<dbReference type="InterPro" id="IPR036259">
    <property type="entry name" value="MFS_trans_sf"/>
</dbReference>
<dbReference type="GO" id="GO:0005384">
    <property type="term" value="F:manganese ion transmembrane transporter activity"/>
    <property type="evidence" value="ECO:0007669"/>
    <property type="project" value="TreeGrafter"/>
</dbReference>
<dbReference type="PANTHER" id="PTHR12608:SF1">
    <property type="entry name" value="TRANSMEMBRANE PROTEIN 165"/>
    <property type="match status" value="1"/>
</dbReference>
<evidence type="ECO:0000256" key="4">
    <source>
        <dbReference type="ARBA" id="ARBA00022989"/>
    </source>
</evidence>
<dbReference type="GO" id="GO:0015085">
    <property type="term" value="F:calcium ion transmembrane transporter activity"/>
    <property type="evidence" value="ECO:0007669"/>
    <property type="project" value="TreeGrafter"/>
</dbReference>
<feature type="compositionally biased region" description="Polar residues" evidence="7">
    <location>
        <begin position="232"/>
        <end position="242"/>
    </location>
</feature>
<dbReference type="GO" id="GO:0016020">
    <property type="term" value="C:membrane"/>
    <property type="evidence" value="ECO:0007669"/>
    <property type="project" value="UniProtKB-SubCell"/>
</dbReference>
<organism evidence="8 9">
    <name type="scientific">Megalurothrips usitatus</name>
    <name type="common">bean blossom thrips</name>
    <dbReference type="NCBI Taxonomy" id="439358"/>
    <lineage>
        <taxon>Eukaryota</taxon>
        <taxon>Metazoa</taxon>
        <taxon>Ecdysozoa</taxon>
        <taxon>Arthropoda</taxon>
        <taxon>Hexapoda</taxon>
        <taxon>Insecta</taxon>
        <taxon>Pterygota</taxon>
        <taxon>Neoptera</taxon>
        <taxon>Paraneoptera</taxon>
        <taxon>Thysanoptera</taxon>
        <taxon>Terebrantia</taxon>
        <taxon>Thripoidea</taxon>
        <taxon>Thripidae</taxon>
        <taxon>Megalurothrips</taxon>
    </lineage>
</organism>
<feature type="chain" id="PRO_5043090108" description="GDT1 family protein" evidence="6">
    <location>
        <begin position="30"/>
        <end position="370"/>
    </location>
</feature>
<feature type="region of interest" description="Disordered" evidence="7">
    <location>
        <begin position="171"/>
        <end position="216"/>
    </location>
</feature>
<dbReference type="EMBL" id="JAPTSV010000003">
    <property type="protein sequence ID" value="KAJ1529398.1"/>
    <property type="molecule type" value="Genomic_DNA"/>
</dbReference>
<dbReference type="PROSITE" id="PS01214">
    <property type="entry name" value="UPF0016"/>
    <property type="match status" value="1"/>
</dbReference>
<dbReference type="InterPro" id="IPR049555">
    <property type="entry name" value="GDT1-like_CS"/>
</dbReference>
<comment type="similarity">
    <text evidence="2 6">Belongs to the GDT1 family.</text>
</comment>
<comment type="caution">
    <text evidence="8">The sequence shown here is derived from an EMBL/GenBank/DDBJ whole genome shotgun (WGS) entry which is preliminary data.</text>
</comment>
<feature type="region of interest" description="Disordered" evidence="7">
    <location>
        <begin position="232"/>
        <end position="265"/>
    </location>
</feature>
<dbReference type="PANTHER" id="PTHR12608">
    <property type="entry name" value="TRANSMEMBRANE PROTEIN HTP-1 RELATED"/>
    <property type="match status" value="1"/>
</dbReference>
<evidence type="ECO:0000256" key="1">
    <source>
        <dbReference type="ARBA" id="ARBA00004141"/>
    </source>
</evidence>
<evidence type="ECO:0000256" key="6">
    <source>
        <dbReference type="RuleBase" id="RU365102"/>
    </source>
</evidence>
<accession>A0AAV7XSL2</accession>
<evidence type="ECO:0000256" key="5">
    <source>
        <dbReference type="ARBA" id="ARBA00023136"/>
    </source>
</evidence>
<sequence length="370" mass="40135">MAIGRKMTLWRISALAVCILALSISAALCEKEPVDESETPRTDSALPSVRGHVVEDAVKEEEKESVSPAGNLGFVHAFVAAISVIVVSELGDKTFFIAAIMAMRHPRLTVFLGAASALAFMTVLSAVFGWAATTIPRAYTYYISTALFAIFGLKMLRDGYYMSPNKGQEELEEVQSDLRKREDEGKKKADQQQEVEADLVVQPEPTEQEPEGSVKNKEVVIDPSLLNVEATATNPSEIQIDSNSKKSEYEREAVSGGADVESGGATKKRTKWRANALKMFSQVFVQAFTLTFLAEWGDRSQLTTIILAAREDVVGVTIGGTLGHCLCTGLAVLGGRMIAQRISVRTVTIIGGVVFLIFAFSALFFDPNAE</sequence>
<keyword evidence="9" id="KW-1185">Reference proteome</keyword>
<keyword evidence="6" id="KW-0732">Signal</keyword>
<evidence type="ECO:0000256" key="2">
    <source>
        <dbReference type="ARBA" id="ARBA00009190"/>
    </source>
</evidence>
<dbReference type="SUPFAM" id="SSF103473">
    <property type="entry name" value="MFS general substrate transporter"/>
    <property type="match status" value="1"/>
</dbReference>
<dbReference type="Pfam" id="PF01169">
    <property type="entry name" value="GDT1"/>
    <property type="match status" value="2"/>
</dbReference>
<feature type="compositionally biased region" description="Basic and acidic residues" evidence="7">
    <location>
        <begin position="176"/>
        <end position="191"/>
    </location>
</feature>
<dbReference type="GO" id="GO:0005794">
    <property type="term" value="C:Golgi apparatus"/>
    <property type="evidence" value="ECO:0007669"/>
    <property type="project" value="TreeGrafter"/>
</dbReference>
<evidence type="ECO:0000313" key="8">
    <source>
        <dbReference type="EMBL" id="KAJ1529398.1"/>
    </source>
</evidence>
<feature type="transmembrane region" description="Helical" evidence="6">
    <location>
        <begin position="346"/>
        <end position="365"/>
    </location>
</feature>
<reference evidence="8" key="1">
    <citation type="submission" date="2022-12" db="EMBL/GenBank/DDBJ databases">
        <title>Chromosome-level genome assembly of the bean flower thrips Megalurothrips usitatus.</title>
        <authorList>
            <person name="Ma L."/>
            <person name="Liu Q."/>
            <person name="Li H."/>
            <person name="Cai W."/>
        </authorList>
    </citation>
    <scope>NUCLEOTIDE SEQUENCE</scope>
    <source>
        <strain evidence="8">Cailab_2022a</strain>
    </source>
</reference>
<feature type="transmembrane region" description="Helical" evidence="6">
    <location>
        <begin position="314"/>
        <end position="334"/>
    </location>
</feature>
<feature type="transmembrane region" description="Helical" evidence="6">
    <location>
        <begin position="69"/>
        <end position="87"/>
    </location>
</feature>
<keyword evidence="3 6" id="KW-0812">Transmembrane</keyword>
<evidence type="ECO:0000313" key="9">
    <source>
        <dbReference type="Proteomes" id="UP001075354"/>
    </source>
</evidence>
<keyword evidence="4 6" id="KW-1133">Transmembrane helix</keyword>
<feature type="transmembrane region" description="Helical" evidence="6">
    <location>
        <begin position="138"/>
        <end position="156"/>
    </location>
</feature>